<dbReference type="PANTHER" id="PTHR15503:SF22">
    <property type="entry name" value="TRANSPOSON TY3-I GAG POLYPROTEIN"/>
    <property type="match status" value="1"/>
</dbReference>
<feature type="compositionally biased region" description="Polar residues" evidence="1">
    <location>
        <begin position="7"/>
        <end position="22"/>
    </location>
</feature>
<evidence type="ECO:0000313" key="3">
    <source>
        <dbReference type="Proteomes" id="UP000765509"/>
    </source>
</evidence>
<gene>
    <name evidence="2" type="ORF">O181_093928</name>
</gene>
<feature type="compositionally biased region" description="Basic and acidic residues" evidence="1">
    <location>
        <begin position="321"/>
        <end position="337"/>
    </location>
</feature>
<name>A0A9Q3J156_9BASI</name>
<reference evidence="2" key="1">
    <citation type="submission" date="2021-03" db="EMBL/GenBank/DDBJ databases">
        <title>Draft genome sequence of rust myrtle Austropuccinia psidii MF-1, a brazilian biotype.</title>
        <authorList>
            <person name="Quecine M.C."/>
            <person name="Pachon D.M.R."/>
            <person name="Bonatelli M.L."/>
            <person name="Correr F.H."/>
            <person name="Franceschini L.M."/>
            <person name="Leite T.F."/>
            <person name="Margarido G.R.A."/>
            <person name="Almeida C.A."/>
            <person name="Ferrarezi J.A."/>
            <person name="Labate C.A."/>
        </authorList>
    </citation>
    <scope>NUCLEOTIDE SEQUENCE</scope>
    <source>
        <strain evidence="2">MF-1</strain>
    </source>
</reference>
<dbReference type="InterPro" id="IPR032567">
    <property type="entry name" value="RTL1-rel"/>
</dbReference>
<evidence type="ECO:0000313" key="2">
    <source>
        <dbReference type="EMBL" id="MBW0554213.1"/>
    </source>
</evidence>
<feature type="region of interest" description="Disordered" evidence="1">
    <location>
        <begin position="1"/>
        <end position="113"/>
    </location>
</feature>
<evidence type="ECO:0008006" key="4">
    <source>
        <dbReference type="Google" id="ProtNLM"/>
    </source>
</evidence>
<proteinExistence type="predicted"/>
<organism evidence="2 3">
    <name type="scientific">Austropuccinia psidii MF-1</name>
    <dbReference type="NCBI Taxonomy" id="1389203"/>
    <lineage>
        <taxon>Eukaryota</taxon>
        <taxon>Fungi</taxon>
        <taxon>Dikarya</taxon>
        <taxon>Basidiomycota</taxon>
        <taxon>Pucciniomycotina</taxon>
        <taxon>Pucciniomycetes</taxon>
        <taxon>Pucciniales</taxon>
        <taxon>Sphaerophragmiaceae</taxon>
        <taxon>Austropuccinia</taxon>
    </lineage>
</organism>
<comment type="caution">
    <text evidence="2">The sequence shown here is derived from an EMBL/GenBank/DDBJ whole genome shotgun (WGS) entry which is preliminary data.</text>
</comment>
<feature type="region of interest" description="Disordered" evidence="1">
    <location>
        <begin position="321"/>
        <end position="373"/>
    </location>
</feature>
<dbReference type="Proteomes" id="UP000765509">
    <property type="component" value="Unassembled WGS sequence"/>
</dbReference>
<feature type="compositionally biased region" description="Acidic residues" evidence="1">
    <location>
        <begin position="67"/>
        <end position="81"/>
    </location>
</feature>
<evidence type="ECO:0000256" key="1">
    <source>
        <dbReference type="SAM" id="MobiDB-lite"/>
    </source>
</evidence>
<dbReference type="PANTHER" id="PTHR15503">
    <property type="entry name" value="LDOC1 RELATED"/>
    <property type="match status" value="1"/>
</dbReference>
<dbReference type="AlphaFoldDB" id="A0A9Q3J156"/>
<sequence length="413" mass="46377">MPIQHSPPASQTRSQARTQAVLTPTARAPLDGTPEVSQLRTHFGRRSTIQEGRKSAKKIKLILRGEDGEEEERNSVEEEGSDGTKGVPDPVEAPQGTGGPTLAQSNQPVSHQSEPSLLAIMQKSTSIMTNHQAASNSEASRPPAFKTPSMKAPECFDGTQHCKGRSFIKSCKLIFHNDLANFCQDRKKVLYSTSFLIGKPSKWILPNLSNLTNQDPHDLLNSWKLFESQLFALFGDPNEVRIAEAEVDSFRMKVGWHVSLYIADFRSLVSRIGDWGERALIHHFRKGVPSRILDELASHPSRIDSLQDLMDINLDRDTRYPERQNEKSHHQEKKPESSKSNSSPPQSSSSSSQRKKNNFQKRDKPHSSLLNGEFKLMNSEKERRIKEGLCTYCGGTHSLESCFKRPQNKLTQL</sequence>
<feature type="non-terminal residue" evidence="2">
    <location>
        <position position="1"/>
    </location>
</feature>
<feature type="compositionally biased region" description="Polar residues" evidence="1">
    <location>
        <begin position="102"/>
        <end position="113"/>
    </location>
</feature>
<keyword evidence="3" id="KW-1185">Reference proteome</keyword>
<dbReference type="EMBL" id="AVOT02060835">
    <property type="protein sequence ID" value="MBW0554213.1"/>
    <property type="molecule type" value="Genomic_DNA"/>
</dbReference>
<feature type="compositionally biased region" description="Low complexity" evidence="1">
    <location>
        <begin position="338"/>
        <end position="352"/>
    </location>
</feature>
<dbReference type="OrthoDB" id="2447685at2759"/>
<accession>A0A9Q3J156</accession>
<protein>
    <recommendedName>
        <fullName evidence="4">Retrotransposon gag domain-containing protein</fullName>
    </recommendedName>
</protein>